<dbReference type="VEuPathDB" id="FungiDB:GGTG_10557"/>
<reference evidence="2" key="5">
    <citation type="submission" date="2018-04" db="UniProtKB">
        <authorList>
            <consortium name="EnsemblFungi"/>
        </authorList>
    </citation>
    <scope>IDENTIFICATION</scope>
    <source>
        <strain evidence="2">R3-111a-1</strain>
    </source>
</reference>
<dbReference type="OrthoDB" id="5245077at2759"/>
<dbReference type="Proteomes" id="UP000006039">
    <property type="component" value="Unassembled WGS sequence"/>
</dbReference>
<dbReference type="eggNOG" id="ENOG502SZ5Q">
    <property type="taxonomic scope" value="Eukaryota"/>
</dbReference>
<dbReference type="GeneID" id="20351015"/>
<reference evidence="2" key="4">
    <citation type="journal article" date="2015" name="G3 (Bethesda)">
        <title>Genome sequences of three phytopathogenic species of the Magnaporthaceae family of fungi.</title>
        <authorList>
            <person name="Okagaki L.H."/>
            <person name="Nunes C.C."/>
            <person name="Sailsbery J."/>
            <person name="Clay B."/>
            <person name="Brown D."/>
            <person name="John T."/>
            <person name="Oh Y."/>
            <person name="Young N."/>
            <person name="Fitzgerald M."/>
            <person name="Haas B.J."/>
            <person name="Zeng Q."/>
            <person name="Young S."/>
            <person name="Adiconis X."/>
            <person name="Fan L."/>
            <person name="Levin J.Z."/>
            <person name="Mitchell T.K."/>
            <person name="Okubara P.A."/>
            <person name="Farman M.L."/>
            <person name="Kohn L.M."/>
            <person name="Birren B."/>
            <person name="Ma L.-J."/>
            <person name="Dean R.A."/>
        </authorList>
    </citation>
    <scope>NUCLEOTIDE SEQUENCE</scope>
    <source>
        <strain evidence="2">R3-111a-1</strain>
    </source>
</reference>
<sequence length="282" mass="33069">MIRQKFPRRRKIRSKLQLANSQLDYLRQEWKSGELHPGSPDIDALVEFSCIRDVSASFNLARKSSLPKKHRWGKGPTQVAEAAGFRDAAEPIIKQIEDWADVRLPKREDCPFIGLEDWMPEDWCWLSYYKFFILRRDRMTCYCNRAHPTVDDAITLFIECILQVIIRVMDCGSDDIKKKLQNKHKKFLCLPINIVKGSPLCLSIGHRHYGQQMKTGWTMGSLSLKDRLDKNNDNNICIKIHFSNFFKFFFFEKYINDIQSVIPIANMFNSFFNSNIKSNLYN</sequence>
<dbReference type="HOGENOM" id="CLU_987099_0_0_1"/>
<dbReference type="EMBL" id="GL385400">
    <property type="protein sequence ID" value="EJT71298.1"/>
    <property type="molecule type" value="Genomic_DNA"/>
</dbReference>
<proteinExistence type="predicted"/>
<dbReference type="RefSeq" id="XP_009226695.1">
    <property type="nucleotide sequence ID" value="XM_009228431.1"/>
</dbReference>
<keyword evidence="3" id="KW-1185">Reference proteome</keyword>
<reference evidence="3" key="1">
    <citation type="submission" date="2010-07" db="EMBL/GenBank/DDBJ databases">
        <title>The genome sequence of Gaeumannomyces graminis var. tritici strain R3-111a-1.</title>
        <authorList>
            <consortium name="The Broad Institute Genome Sequencing Platform"/>
            <person name="Ma L.-J."/>
            <person name="Dead R."/>
            <person name="Young S."/>
            <person name="Zeng Q."/>
            <person name="Koehrsen M."/>
            <person name="Alvarado L."/>
            <person name="Berlin A."/>
            <person name="Chapman S.B."/>
            <person name="Chen Z."/>
            <person name="Freedman E."/>
            <person name="Gellesch M."/>
            <person name="Goldberg J."/>
            <person name="Griggs A."/>
            <person name="Gujja S."/>
            <person name="Heilman E.R."/>
            <person name="Heiman D."/>
            <person name="Hepburn T."/>
            <person name="Howarth C."/>
            <person name="Jen D."/>
            <person name="Larson L."/>
            <person name="Mehta T."/>
            <person name="Neiman D."/>
            <person name="Pearson M."/>
            <person name="Roberts A."/>
            <person name="Saif S."/>
            <person name="Shea T."/>
            <person name="Shenoy N."/>
            <person name="Sisk P."/>
            <person name="Stolte C."/>
            <person name="Sykes S."/>
            <person name="Walk T."/>
            <person name="White J."/>
            <person name="Yandava C."/>
            <person name="Haas B."/>
            <person name="Nusbaum C."/>
            <person name="Birren B."/>
        </authorList>
    </citation>
    <scope>NUCLEOTIDE SEQUENCE [LARGE SCALE GENOMIC DNA]</scope>
    <source>
        <strain evidence="3">R3-111a-1</strain>
    </source>
</reference>
<accession>J3PAN2</accession>
<evidence type="ECO:0000313" key="2">
    <source>
        <dbReference type="EnsemblFungi" id="EJT71298"/>
    </source>
</evidence>
<dbReference type="EnsemblFungi" id="EJT71298">
    <property type="protein sequence ID" value="EJT71298"/>
    <property type="gene ID" value="GGTG_10557"/>
</dbReference>
<reference evidence="1" key="3">
    <citation type="submission" date="2010-09" db="EMBL/GenBank/DDBJ databases">
        <title>Annotation of Gaeumannomyces graminis var. tritici R3-111a-1.</title>
        <authorList>
            <consortium name="The Broad Institute Genome Sequencing Platform"/>
            <person name="Ma L.-J."/>
            <person name="Dead R."/>
            <person name="Young S.K."/>
            <person name="Zeng Q."/>
            <person name="Gargeya S."/>
            <person name="Fitzgerald M."/>
            <person name="Haas B."/>
            <person name="Abouelleil A."/>
            <person name="Alvarado L."/>
            <person name="Arachchi H.M."/>
            <person name="Berlin A."/>
            <person name="Brown A."/>
            <person name="Chapman S.B."/>
            <person name="Chen Z."/>
            <person name="Dunbar C."/>
            <person name="Freedman E."/>
            <person name="Gearin G."/>
            <person name="Gellesch M."/>
            <person name="Goldberg J."/>
            <person name="Griggs A."/>
            <person name="Gujja S."/>
            <person name="Heiman D."/>
            <person name="Howarth C."/>
            <person name="Larson L."/>
            <person name="Lui A."/>
            <person name="MacDonald P.J.P."/>
            <person name="Mehta T."/>
            <person name="Montmayeur A."/>
            <person name="Murphy C."/>
            <person name="Neiman D."/>
            <person name="Pearson M."/>
            <person name="Priest M."/>
            <person name="Roberts A."/>
            <person name="Saif S."/>
            <person name="Shea T."/>
            <person name="Shenoy N."/>
            <person name="Sisk P."/>
            <person name="Stolte C."/>
            <person name="Sykes S."/>
            <person name="Yandava C."/>
            <person name="Wortman J."/>
            <person name="Nusbaum C."/>
            <person name="Birren B."/>
        </authorList>
    </citation>
    <scope>NUCLEOTIDE SEQUENCE</scope>
    <source>
        <strain evidence="1">R3-111a-1</strain>
    </source>
</reference>
<evidence type="ECO:0000313" key="3">
    <source>
        <dbReference type="Proteomes" id="UP000006039"/>
    </source>
</evidence>
<gene>
    <name evidence="2" type="primary">20351015</name>
    <name evidence="1" type="ORF">GGTG_10557</name>
</gene>
<protein>
    <submittedName>
        <fullName evidence="1 2">Uncharacterized protein</fullName>
    </submittedName>
</protein>
<reference evidence="1" key="2">
    <citation type="submission" date="2010-07" db="EMBL/GenBank/DDBJ databases">
        <authorList>
            <consortium name="The Broad Institute Genome Sequencing Platform"/>
            <consortium name="Broad Institute Genome Sequencing Center for Infectious Disease"/>
            <person name="Ma L.-J."/>
            <person name="Dead R."/>
            <person name="Young S."/>
            <person name="Zeng Q."/>
            <person name="Koehrsen M."/>
            <person name="Alvarado L."/>
            <person name="Berlin A."/>
            <person name="Chapman S.B."/>
            <person name="Chen Z."/>
            <person name="Freedman E."/>
            <person name="Gellesch M."/>
            <person name="Goldberg J."/>
            <person name="Griggs A."/>
            <person name="Gujja S."/>
            <person name="Heilman E.R."/>
            <person name="Heiman D."/>
            <person name="Hepburn T."/>
            <person name="Howarth C."/>
            <person name="Jen D."/>
            <person name="Larson L."/>
            <person name="Mehta T."/>
            <person name="Neiman D."/>
            <person name="Pearson M."/>
            <person name="Roberts A."/>
            <person name="Saif S."/>
            <person name="Shea T."/>
            <person name="Shenoy N."/>
            <person name="Sisk P."/>
            <person name="Stolte C."/>
            <person name="Sykes S."/>
            <person name="Walk T."/>
            <person name="White J."/>
            <person name="Yandava C."/>
            <person name="Haas B."/>
            <person name="Nusbaum C."/>
            <person name="Birren B."/>
        </authorList>
    </citation>
    <scope>NUCLEOTIDE SEQUENCE</scope>
    <source>
        <strain evidence="1">R3-111a-1</strain>
    </source>
</reference>
<name>J3PAN2_GAET3</name>
<organism evidence="1">
    <name type="scientific">Gaeumannomyces tritici (strain R3-111a-1)</name>
    <name type="common">Wheat and barley take-all root rot fungus</name>
    <name type="synonym">Gaeumannomyces graminis var. tritici</name>
    <dbReference type="NCBI Taxonomy" id="644352"/>
    <lineage>
        <taxon>Eukaryota</taxon>
        <taxon>Fungi</taxon>
        <taxon>Dikarya</taxon>
        <taxon>Ascomycota</taxon>
        <taxon>Pezizomycotina</taxon>
        <taxon>Sordariomycetes</taxon>
        <taxon>Sordariomycetidae</taxon>
        <taxon>Magnaporthales</taxon>
        <taxon>Magnaporthaceae</taxon>
        <taxon>Gaeumannomyces</taxon>
    </lineage>
</organism>
<dbReference type="AlphaFoldDB" id="J3PAN2"/>
<evidence type="ECO:0000313" key="1">
    <source>
        <dbReference type="EMBL" id="EJT71298.1"/>
    </source>
</evidence>